<dbReference type="GO" id="GO:0000139">
    <property type="term" value="C:Golgi membrane"/>
    <property type="evidence" value="ECO:0000318"/>
    <property type="project" value="GO_Central"/>
</dbReference>
<evidence type="ECO:0000256" key="5">
    <source>
        <dbReference type="ARBA" id="ARBA00022679"/>
    </source>
</evidence>
<dbReference type="OMA" id="FLMWNQN"/>
<comment type="pathway">
    <text evidence="2">Protein modification; protein glycosylation.</text>
</comment>
<dbReference type="Proteomes" id="UP000001554">
    <property type="component" value="Chromosome 3"/>
</dbReference>
<evidence type="ECO:0000313" key="15">
    <source>
        <dbReference type="RefSeq" id="XP_035671553.1"/>
    </source>
</evidence>
<accession>A0A9J7MKZ5</accession>
<reference evidence="13" key="1">
    <citation type="journal article" date="2020" name="Nat. Ecol. Evol.">
        <title>Deeply conserved synteny resolves early events in vertebrate evolution.</title>
        <authorList>
            <person name="Simakov O."/>
            <person name="Marletaz F."/>
            <person name="Yue J.X."/>
            <person name="O'Connell B."/>
            <person name="Jenkins J."/>
            <person name="Brandt A."/>
            <person name="Calef R."/>
            <person name="Tung C.H."/>
            <person name="Huang T.K."/>
            <person name="Schmutz J."/>
            <person name="Satoh N."/>
            <person name="Yu J.K."/>
            <person name="Putnam N.H."/>
            <person name="Green R.E."/>
            <person name="Rokhsar D.S."/>
        </authorList>
    </citation>
    <scope>NUCLEOTIDE SEQUENCE [LARGE SCALE GENOMIC DNA]</scope>
    <source>
        <strain evidence="13">S238N-H82</strain>
    </source>
</reference>
<evidence type="ECO:0000256" key="9">
    <source>
        <dbReference type="ARBA" id="ARBA00023034"/>
    </source>
</evidence>
<dbReference type="GeneID" id="118412663"/>
<evidence type="ECO:0000256" key="8">
    <source>
        <dbReference type="ARBA" id="ARBA00022989"/>
    </source>
</evidence>
<reference evidence="14 15" key="2">
    <citation type="submission" date="2025-04" db="UniProtKB">
        <authorList>
            <consortium name="RefSeq"/>
        </authorList>
    </citation>
    <scope>IDENTIFICATION</scope>
    <source>
        <strain evidence="14 15">S238N-H82</strain>
        <tissue evidence="14 15">Testes</tissue>
    </source>
</reference>
<evidence type="ECO:0000256" key="2">
    <source>
        <dbReference type="ARBA" id="ARBA00004922"/>
    </source>
</evidence>
<evidence type="ECO:0000256" key="11">
    <source>
        <dbReference type="ARBA" id="ARBA00023180"/>
    </source>
</evidence>
<evidence type="ECO:0000256" key="12">
    <source>
        <dbReference type="RuleBase" id="RU363063"/>
    </source>
</evidence>
<dbReference type="PANTHER" id="PTHR11214">
    <property type="entry name" value="BETA-1,3-N-ACETYLGLUCOSAMINYLTRANSFERASE"/>
    <property type="match status" value="1"/>
</dbReference>
<dbReference type="EC" id="2.4.1.-" evidence="12"/>
<keyword evidence="7 12" id="KW-0735">Signal-anchor</keyword>
<keyword evidence="5" id="KW-0808">Transferase</keyword>
<dbReference type="Pfam" id="PF01762">
    <property type="entry name" value="Galactosyl_T"/>
    <property type="match status" value="1"/>
</dbReference>
<evidence type="ECO:0000313" key="14">
    <source>
        <dbReference type="RefSeq" id="XP_035671552.1"/>
    </source>
</evidence>
<evidence type="ECO:0000256" key="4">
    <source>
        <dbReference type="ARBA" id="ARBA00022676"/>
    </source>
</evidence>
<keyword evidence="8 12" id="KW-1133">Transmembrane helix</keyword>
<evidence type="ECO:0000256" key="1">
    <source>
        <dbReference type="ARBA" id="ARBA00004323"/>
    </source>
</evidence>
<dbReference type="OrthoDB" id="5957813at2759"/>
<dbReference type="KEGG" id="bfo:118412663"/>
<gene>
    <name evidence="14 15" type="primary">LOC118412663</name>
</gene>
<keyword evidence="4 12" id="KW-0328">Glycosyltransferase</keyword>
<evidence type="ECO:0000256" key="10">
    <source>
        <dbReference type="ARBA" id="ARBA00023136"/>
    </source>
</evidence>
<name>A0A9J7MKZ5_BRAFL</name>
<keyword evidence="9 12" id="KW-0333">Golgi apparatus</keyword>
<dbReference type="GO" id="GO:0016757">
    <property type="term" value="F:glycosyltransferase activity"/>
    <property type="evidence" value="ECO:0000318"/>
    <property type="project" value="GO_Central"/>
</dbReference>
<feature type="transmembrane region" description="Helical" evidence="12">
    <location>
        <begin position="12"/>
        <end position="29"/>
    </location>
</feature>
<dbReference type="PANTHER" id="PTHR11214:SF283">
    <property type="entry name" value="N-ACETYLLACTOSAMINIDE BETA-1,3-N-ACETYLGLUCOSAMINYLTRANSFERASE 4-LIKE"/>
    <property type="match status" value="1"/>
</dbReference>
<evidence type="ECO:0000256" key="7">
    <source>
        <dbReference type="ARBA" id="ARBA00022968"/>
    </source>
</evidence>
<evidence type="ECO:0000256" key="6">
    <source>
        <dbReference type="ARBA" id="ARBA00022692"/>
    </source>
</evidence>
<keyword evidence="10 12" id="KW-0472">Membrane</keyword>
<evidence type="ECO:0000256" key="3">
    <source>
        <dbReference type="ARBA" id="ARBA00008661"/>
    </source>
</evidence>
<dbReference type="AlphaFoldDB" id="A0A9J7MKZ5"/>
<proteinExistence type="inferred from homology"/>
<dbReference type="FunFam" id="3.90.550.50:FF:000001">
    <property type="entry name" value="Hexosyltransferase"/>
    <property type="match status" value="1"/>
</dbReference>
<organism evidence="13 14">
    <name type="scientific">Branchiostoma floridae</name>
    <name type="common">Florida lancelet</name>
    <name type="synonym">Amphioxus</name>
    <dbReference type="NCBI Taxonomy" id="7739"/>
    <lineage>
        <taxon>Eukaryota</taxon>
        <taxon>Metazoa</taxon>
        <taxon>Chordata</taxon>
        <taxon>Cephalochordata</taxon>
        <taxon>Leptocardii</taxon>
        <taxon>Amphioxiformes</taxon>
        <taxon>Branchiostomatidae</taxon>
        <taxon>Branchiostoma</taxon>
    </lineage>
</organism>
<dbReference type="Gene3D" id="3.90.550.50">
    <property type="match status" value="1"/>
</dbReference>
<keyword evidence="6 12" id="KW-0812">Transmembrane</keyword>
<dbReference type="InterPro" id="IPR002659">
    <property type="entry name" value="Glyco_trans_31"/>
</dbReference>
<dbReference type="GO" id="GO:0006493">
    <property type="term" value="P:protein O-linked glycosylation"/>
    <property type="evidence" value="ECO:0000318"/>
    <property type="project" value="GO_Central"/>
</dbReference>
<comment type="similarity">
    <text evidence="3 12">Belongs to the glycosyltransferase 31 family.</text>
</comment>
<keyword evidence="11" id="KW-0325">Glycoprotein</keyword>
<dbReference type="GO" id="GO:0016758">
    <property type="term" value="F:hexosyltransferase activity"/>
    <property type="evidence" value="ECO:0007669"/>
    <property type="project" value="InterPro"/>
</dbReference>
<sequence length="312" mass="35960">MVRVKARRTLKTLVILCVIAGFINNWSYVSQLLRFESHRKTTEVVINPHPYKLVINNPRKCSGSDVFLLVLVTSAPENRAQRSAIRQTWGNENNVPGTVIKTLFAVGKPGKPSIQHSLEDENMVHRDIIQEDFVDSYKNLTLKTVMCLKWASKFCPSAKFVMKADDDTCVNIFNLVKRLQFTVPEEFVTGYRCYARPIRAVDDRWYVSEEEYPRETFPRYPCGFAYVMSNDITGLIYQTSLTLKYLFLEDVFLGLCLEKLAIDPVHDTRFHHSETTPSCETGKEWIAFHWIKTHDGMVKAWQDVTSCEESLS</sequence>
<evidence type="ECO:0000313" key="13">
    <source>
        <dbReference type="Proteomes" id="UP000001554"/>
    </source>
</evidence>
<dbReference type="RefSeq" id="XP_035671553.1">
    <property type="nucleotide sequence ID" value="XM_035815660.1"/>
</dbReference>
<protein>
    <recommendedName>
        <fullName evidence="12">Hexosyltransferase</fullName>
        <ecNumber evidence="12">2.4.1.-</ecNumber>
    </recommendedName>
</protein>
<comment type="subcellular location">
    <subcellularLocation>
        <location evidence="1 12">Golgi apparatus membrane</location>
        <topology evidence="1 12">Single-pass type II membrane protein</topology>
    </subcellularLocation>
</comment>
<keyword evidence="13" id="KW-1185">Reference proteome</keyword>
<dbReference type="RefSeq" id="XP_035671552.1">
    <property type="nucleotide sequence ID" value="XM_035815659.1"/>
</dbReference>